<dbReference type="GO" id="GO:0004185">
    <property type="term" value="F:serine-type carboxypeptidase activity"/>
    <property type="evidence" value="ECO:0007669"/>
    <property type="project" value="InterPro"/>
</dbReference>
<dbReference type="InterPro" id="IPR012338">
    <property type="entry name" value="Beta-lactam/transpept-like"/>
</dbReference>
<dbReference type="InterPro" id="IPR000667">
    <property type="entry name" value="Peptidase_S13"/>
</dbReference>
<keyword evidence="3" id="KW-0732">Signal</keyword>
<accession>A0A0P1LSZ0</accession>
<dbReference type="Proteomes" id="UP000182200">
    <property type="component" value="Unassembled WGS sequence"/>
</dbReference>
<evidence type="ECO:0000256" key="2">
    <source>
        <dbReference type="ARBA" id="ARBA00022801"/>
    </source>
</evidence>
<dbReference type="OrthoDB" id="9802627at2"/>
<evidence type="ECO:0000256" key="1">
    <source>
        <dbReference type="ARBA" id="ARBA00006096"/>
    </source>
</evidence>
<organism evidence="5 6">
    <name type="scientific">Candidatus Kryptonium thompsonii</name>
    <dbReference type="NCBI Taxonomy" id="1633631"/>
    <lineage>
        <taxon>Bacteria</taxon>
        <taxon>Pseudomonadati</taxon>
        <taxon>Candidatus Kryptoniota</taxon>
        <taxon>Candidatus Kryptonium</taxon>
    </lineage>
</organism>
<dbReference type="GO" id="GO:0000270">
    <property type="term" value="P:peptidoglycan metabolic process"/>
    <property type="evidence" value="ECO:0007669"/>
    <property type="project" value="TreeGrafter"/>
</dbReference>
<sequence>MIKKLLLFSILVYFYSCASAQKVVESKPETESKITDNEIIYYEDTALNQLRNELNEIFKDPSFSNAHWGVIVQSLETGEYIYRLNEHKSFIPASNMKLFTTAVALLKLGPDFKYKTYLYTDGEIKGGILYGNLFIRGSGDPTISGRFTNGDVTKTFKDWADSLLKLGISEIYGNIVGDDNYFDDQYMGTGWAWDDETYWYSAHISALSFNDNCVDFEIYPGKRINDPAIIKINPNTNYVQIKNQVITVHPDSSTKIDFFRAPGTNIINVFGKISLKSKPYKESITVHNPTLYTATVFKEVLESKGIKITGSPVDIDETFFKPDYEKMKVLASYESPPLSEIIKVINKRSQNFYAEQVFRTLGKIFGGEGSTEKSVEVVKNTLAQIGISPDLISIYDGSGLSRLNLVTPFQVITLLNYMFKHEYFSYFYDSLPIAGVDGTLETRMRKTRAQGNVRAKTGYVQYARALSGYVKTKDGEMLAFSMITNNYLIPTAVANMIQDIVCQRLAEFSRK</sequence>
<keyword evidence="2" id="KW-0378">Hydrolase</keyword>
<proteinExistence type="inferred from homology"/>
<dbReference type="GO" id="GO:0006508">
    <property type="term" value="P:proteolysis"/>
    <property type="evidence" value="ECO:0007669"/>
    <property type="project" value="InterPro"/>
</dbReference>
<dbReference type="Proteomes" id="UP000182011">
    <property type="component" value="Unassembled WGS sequence"/>
</dbReference>
<dbReference type="Pfam" id="PF02113">
    <property type="entry name" value="Peptidase_S13"/>
    <property type="match status" value="1"/>
</dbReference>
<dbReference type="NCBIfam" id="TIGR00666">
    <property type="entry name" value="PBP4"/>
    <property type="match status" value="1"/>
</dbReference>
<evidence type="ECO:0000313" key="7">
    <source>
        <dbReference type="Proteomes" id="UP000182200"/>
    </source>
</evidence>
<accession>A0A0P1P1T6</accession>
<dbReference type="SUPFAM" id="SSF56601">
    <property type="entry name" value="beta-lactamase/transpeptidase-like"/>
    <property type="match status" value="1"/>
</dbReference>
<accession>A0A0P1LPY9</accession>
<feature type="signal peptide" evidence="3">
    <location>
        <begin position="1"/>
        <end position="20"/>
    </location>
</feature>
<accession>A0A0P1LXM5</accession>
<protein>
    <submittedName>
        <fullName evidence="5">D-alanyl-D-alanine carboxypeptidase / D-alanyl-D-alanine-endopeptidase (Penicillin-binding protein 4)</fullName>
    </submittedName>
</protein>
<dbReference type="EMBL" id="CZVI01000005">
    <property type="protein sequence ID" value="CUS81870.1"/>
    <property type="molecule type" value="Genomic_DNA"/>
</dbReference>
<keyword evidence="5" id="KW-0121">Carboxypeptidase</keyword>
<name>A0A0P1LSZ0_9BACT</name>
<accession>A0A0P1LF65</accession>
<reference evidence="4 7" key="2">
    <citation type="submission" date="2015-11" db="EMBL/GenBank/DDBJ databases">
        <authorList>
            <person name="Varghese N."/>
        </authorList>
    </citation>
    <scope>NUCLEOTIDE SEQUENCE [LARGE SCALE GENOMIC DNA]</scope>
    <source>
        <strain evidence="4 7">JGI-8</strain>
    </source>
</reference>
<dbReference type="Gene3D" id="3.50.80.20">
    <property type="entry name" value="D-Ala-D-Ala carboxypeptidase C, peptidase S13"/>
    <property type="match status" value="1"/>
</dbReference>
<accession>A0A0S4MUG5</accession>
<gene>
    <name evidence="5" type="ORF">JGI4_00443</name>
    <name evidence="4" type="ORF">JGI8_00539</name>
</gene>
<dbReference type="PANTHER" id="PTHR30023">
    <property type="entry name" value="D-ALANYL-D-ALANINE CARBOXYPEPTIDASE"/>
    <property type="match status" value="1"/>
</dbReference>
<dbReference type="AlphaFoldDB" id="A0A0P1LSZ0"/>
<reference evidence="5 6" key="1">
    <citation type="submission" date="2015-11" db="EMBL/GenBank/DDBJ databases">
        <authorList>
            <person name="Zhang Y."/>
            <person name="Guo Z."/>
        </authorList>
    </citation>
    <scope>NUCLEOTIDE SEQUENCE [LARGE SCALE GENOMIC DNA]</scope>
    <source>
        <strain evidence="5">JGI-4</strain>
    </source>
</reference>
<evidence type="ECO:0000313" key="4">
    <source>
        <dbReference type="EMBL" id="CUS81870.1"/>
    </source>
</evidence>
<dbReference type="PRINTS" id="PR00922">
    <property type="entry name" value="DADACBPTASE3"/>
</dbReference>
<evidence type="ECO:0000313" key="5">
    <source>
        <dbReference type="EMBL" id="CUU02203.1"/>
    </source>
</evidence>
<evidence type="ECO:0000313" key="6">
    <source>
        <dbReference type="Proteomes" id="UP000182011"/>
    </source>
</evidence>
<dbReference type="EMBL" id="FAOP01000003">
    <property type="protein sequence ID" value="CUU02203.1"/>
    <property type="molecule type" value="Genomic_DNA"/>
</dbReference>
<comment type="similarity">
    <text evidence="1">Belongs to the peptidase S13 family.</text>
</comment>
<dbReference type="STRING" id="1633631.GCA_001442925_00444"/>
<accession>A0A0P1LJI1</accession>
<dbReference type="Gene3D" id="3.40.710.10">
    <property type="entry name" value="DD-peptidase/beta-lactamase superfamily"/>
    <property type="match status" value="2"/>
</dbReference>
<dbReference type="RefSeq" id="WP_082349089.1">
    <property type="nucleotide sequence ID" value="NZ_CZVI01000005.1"/>
</dbReference>
<keyword evidence="5" id="KW-0645">Protease</keyword>
<accession>A0A0P1MW22</accession>
<accession>A0A0P1LNT7</accession>
<keyword evidence="7" id="KW-1185">Reference proteome</keyword>
<evidence type="ECO:0000256" key="3">
    <source>
        <dbReference type="SAM" id="SignalP"/>
    </source>
</evidence>
<dbReference type="PANTHER" id="PTHR30023:SF0">
    <property type="entry name" value="PENICILLIN-SENSITIVE CARBOXYPEPTIDASE A"/>
    <property type="match status" value="1"/>
</dbReference>
<feature type="chain" id="PRO_5015043522" evidence="3">
    <location>
        <begin position="21"/>
        <end position="511"/>
    </location>
</feature>
<accession>A0A0P1LLK3</accession>